<organism evidence="2 3">
    <name type="scientific">Gordonia sputi NBRC 100414</name>
    <dbReference type="NCBI Taxonomy" id="1089453"/>
    <lineage>
        <taxon>Bacteria</taxon>
        <taxon>Bacillati</taxon>
        <taxon>Actinomycetota</taxon>
        <taxon>Actinomycetes</taxon>
        <taxon>Mycobacteriales</taxon>
        <taxon>Gordoniaceae</taxon>
        <taxon>Gordonia</taxon>
    </lineage>
</organism>
<dbReference type="GO" id="GO:0003677">
    <property type="term" value="F:DNA binding"/>
    <property type="evidence" value="ECO:0007669"/>
    <property type="project" value="InterPro"/>
</dbReference>
<dbReference type="InterPro" id="IPR004401">
    <property type="entry name" value="YbaB/EbfC"/>
</dbReference>
<dbReference type="AlphaFoldDB" id="H5TZA2"/>
<gene>
    <name evidence="2" type="ORF">GOSPT_051_00620</name>
</gene>
<dbReference type="InterPro" id="IPR036894">
    <property type="entry name" value="YbaB-like_sf"/>
</dbReference>
<evidence type="ECO:0000313" key="3">
    <source>
        <dbReference type="Proteomes" id="UP000005845"/>
    </source>
</evidence>
<comment type="caution">
    <text evidence="2">The sequence shown here is derived from an EMBL/GenBank/DDBJ whole genome shotgun (WGS) entry which is preliminary data.</text>
</comment>
<sequence length="120" mass="13838">MRDRWTRMLDEVDHQRVELARVAGELDRLTAQASTPDRLVSVTVGSRGLVRDIDIRPAALRHYRADQLSSTIVELATRADLELHDQRERLLRTVSELGPTYSDVRRSHDEAPTRRDEVPR</sequence>
<protein>
    <recommendedName>
        <fullName evidence="4">YbaB/EbfC DNA-binding family protein</fullName>
    </recommendedName>
</protein>
<dbReference type="EMBL" id="BAFC01000051">
    <property type="protein sequence ID" value="GAB38810.1"/>
    <property type="molecule type" value="Genomic_DNA"/>
</dbReference>
<proteinExistence type="predicted"/>
<dbReference type="Gene3D" id="3.30.1310.10">
    <property type="entry name" value="Nucleoid-associated protein YbaB-like domain"/>
    <property type="match status" value="1"/>
</dbReference>
<reference evidence="2 3" key="1">
    <citation type="submission" date="2012-02" db="EMBL/GenBank/DDBJ databases">
        <title>Whole genome shotgun sequence of Gordonia sputi NBRC 100414.</title>
        <authorList>
            <person name="Yoshida I."/>
            <person name="Hosoyama A."/>
            <person name="Tsuchikane K."/>
            <person name="Katsumata H."/>
            <person name="Yamazaki S."/>
            <person name="Fujita N."/>
        </authorList>
    </citation>
    <scope>NUCLEOTIDE SEQUENCE [LARGE SCALE GENOMIC DNA]</scope>
    <source>
        <strain evidence="2 3">NBRC 100414</strain>
    </source>
</reference>
<feature type="region of interest" description="Disordered" evidence="1">
    <location>
        <begin position="98"/>
        <end position="120"/>
    </location>
</feature>
<evidence type="ECO:0000256" key="1">
    <source>
        <dbReference type="SAM" id="MobiDB-lite"/>
    </source>
</evidence>
<evidence type="ECO:0008006" key="4">
    <source>
        <dbReference type="Google" id="ProtNLM"/>
    </source>
</evidence>
<feature type="compositionally biased region" description="Basic and acidic residues" evidence="1">
    <location>
        <begin position="103"/>
        <end position="120"/>
    </location>
</feature>
<evidence type="ECO:0000313" key="2">
    <source>
        <dbReference type="EMBL" id="GAB38810.1"/>
    </source>
</evidence>
<dbReference type="Pfam" id="PF02575">
    <property type="entry name" value="YbaB_DNA_bd"/>
    <property type="match status" value="1"/>
</dbReference>
<dbReference type="eggNOG" id="COG0718">
    <property type="taxonomic scope" value="Bacteria"/>
</dbReference>
<dbReference type="RefSeq" id="WP_005205000.1">
    <property type="nucleotide sequence ID" value="NZ_BAFC01000051.1"/>
</dbReference>
<accession>H5TZA2</accession>
<keyword evidence="3" id="KW-1185">Reference proteome</keyword>
<dbReference type="Proteomes" id="UP000005845">
    <property type="component" value="Unassembled WGS sequence"/>
</dbReference>
<name>H5TZA2_9ACTN</name>